<feature type="transmembrane region" description="Helical" evidence="1">
    <location>
        <begin position="63"/>
        <end position="80"/>
    </location>
</feature>
<reference evidence="2 3" key="1">
    <citation type="submission" date="2020-08" db="EMBL/GenBank/DDBJ databases">
        <title>Genome public.</title>
        <authorList>
            <person name="Liu C."/>
            <person name="Sun Q."/>
        </authorList>
    </citation>
    <scope>NUCLEOTIDE SEQUENCE [LARGE SCALE GENOMIC DNA]</scope>
    <source>
        <strain evidence="2 3">M29</strain>
    </source>
</reference>
<keyword evidence="1" id="KW-0812">Transmembrane</keyword>
<dbReference type="EMBL" id="JACOQG010000012">
    <property type="protein sequence ID" value="MBC5779811.1"/>
    <property type="molecule type" value="Genomic_DNA"/>
</dbReference>
<organism evidence="2 3">
    <name type="scientific">Blautia difficilis</name>
    <dbReference type="NCBI Taxonomy" id="2763027"/>
    <lineage>
        <taxon>Bacteria</taxon>
        <taxon>Bacillati</taxon>
        <taxon>Bacillota</taxon>
        <taxon>Clostridia</taxon>
        <taxon>Lachnospirales</taxon>
        <taxon>Lachnospiraceae</taxon>
        <taxon>Blautia</taxon>
    </lineage>
</organism>
<evidence type="ECO:0000256" key="1">
    <source>
        <dbReference type="SAM" id="Phobius"/>
    </source>
</evidence>
<sequence length="282" mass="31736">MHYEVYIDVVFFTNLLMDYILLWFVGRVFRCRKSFFRTLLGAFLGALFSSLILCIPFELFPPAFILLHGACGTGMLILGCGLKKGSLLVKSVLTLYLAAFLCGGFWETADKGNLTMKTFLLLGTVTWLLLTAWSYLQDSIKIRMKNVYPLTLSYQGKTFSFYGFYDSGNLLMDSVTGKPVSIGKPEILEQILSEKTADQLRNLQEKPGELQDTEIAGLRPHLISYRGIDREKGMLLAITLEKLCVQTAAEVVQIESPVFAFPFEPSAFGKEYEVLLNSRLLQ</sequence>
<dbReference type="Pfam" id="PF03419">
    <property type="entry name" value="Peptidase_U4"/>
    <property type="match status" value="1"/>
</dbReference>
<feature type="transmembrane region" description="Helical" evidence="1">
    <location>
        <begin position="38"/>
        <end position="57"/>
    </location>
</feature>
<name>A0ABR7IIH1_9FIRM</name>
<dbReference type="InterPro" id="IPR005081">
    <property type="entry name" value="SpoIIGA"/>
</dbReference>
<dbReference type="RefSeq" id="WP_186994934.1">
    <property type="nucleotide sequence ID" value="NZ_JACOQG010000012.1"/>
</dbReference>
<keyword evidence="3" id="KW-1185">Reference proteome</keyword>
<feature type="transmembrane region" description="Helical" evidence="1">
    <location>
        <begin position="118"/>
        <end position="136"/>
    </location>
</feature>
<keyword evidence="1" id="KW-1133">Transmembrane helix</keyword>
<evidence type="ECO:0000313" key="3">
    <source>
        <dbReference type="Proteomes" id="UP000649826"/>
    </source>
</evidence>
<dbReference type="Proteomes" id="UP000649826">
    <property type="component" value="Unassembled WGS sequence"/>
</dbReference>
<evidence type="ECO:0000313" key="2">
    <source>
        <dbReference type="EMBL" id="MBC5779811.1"/>
    </source>
</evidence>
<gene>
    <name evidence="2" type="ORF">H8Z82_09055</name>
</gene>
<protein>
    <submittedName>
        <fullName evidence="2">Sigma-E processing peptidase SpoIIGA</fullName>
    </submittedName>
</protein>
<accession>A0ABR7IIH1</accession>
<proteinExistence type="predicted"/>
<feature type="transmembrane region" description="Helical" evidence="1">
    <location>
        <begin position="6"/>
        <end position="26"/>
    </location>
</feature>
<comment type="caution">
    <text evidence="2">The sequence shown here is derived from an EMBL/GenBank/DDBJ whole genome shotgun (WGS) entry which is preliminary data.</text>
</comment>
<feature type="transmembrane region" description="Helical" evidence="1">
    <location>
        <begin position="87"/>
        <end position="106"/>
    </location>
</feature>
<keyword evidence="1" id="KW-0472">Membrane</keyword>